<dbReference type="Proteomes" id="UP000034196">
    <property type="component" value="Unassembled WGS sequence"/>
</dbReference>
<comment type="caution">
    <text evidence="2">The sequence shown here is derived from an EMBL/GenBank/DDBJ whole genome shotgun (WGS) entry which is preliminary data.</text>
</comment>
<evidence type="ECO:0000313" key="3">
    <source>
        <dbReference type="Proteomes" id="UP000034196"/>
    </source>
</evidence>
<organism evidence="2 3">
    <name type="scientific">Streptomyces mangrovisoli</name>
    <dbReference type="NCBI Taxonomy" id="1428628"/>
    <lineage>
        <taxon>Bacteria</taxon>
        <taxon>Bacillati</taxon>
        <taxon>Actinomycetota</taxon>
        <taxon>Actinomycetes</taxon>
        <taxon>Kitasatosporales</taxon>
        <taxon>Streptomycetaceae</taxon>
        <taxon>Streptomyces</taxon>
    </lineage>
</organism>
<evidence type="ECO:0008006" key="4">
    <source>
        <dbReference type="Google" id="ProtNLM"/>
    </source>
</evidence>
<reference evidence="2" key="1">
    <citation type="submission" date="2016-10" db="EMBL/GenBank/DDBJ databases">
        <title>Genome sequence of Streptomyces mangrovisoli MUSC 149.</title>
        <authorList>
            <person name="Lee L.-H."/>
            <person name="Ser H.-L."/>
        </authorList>
    </citation>
    <scope>NUCLEOTIDE SEQUENCE [LARGE SCALE GENOMIC DNA]</scope>
    <source>
        <strain evidence="2">MUSC 149</strain>
    </source>
</reference>
<proteinExistence type="predicted"/>
<evidence type="ECO:0000313" key="2">
    <source>
        <dbReference type="EMBL" id="OIJ65648.1"/>
    </source>
</evidence>
<dbReference type="PROSITE" id="PS51257">
    <property type="entry name" value="PROKAR_LIPOPROTEIN"/>
    <property type="match status" value="1"/>
</dbReference>
<evidence type="ECO:0000256" key="1">
    <source>
        <dbReference type="SAM" id="SignalP"/>
    </source>
</evidence>
<dbReference type="STRING" id="1428628.WN71_022450"/>
<dbReference type="OrthoDB" id="4218839at2"/>
<dbReference type="EMBL" id="LAVA02000053">
    <property type="protein sequence ID" value="OIJ65648.1"/>
    <property type="molecule type" value="Genomic_DNA"/>
</dbReference>
<protein>
    <recommendedName>
        <fullName evidence="4">DUF3558 domain-containing protein</fullName>
    </recommendedName>
</protein>
<gene>
    <name evidence="2" type="ORF">WN71_022450</name>
</gene>
<dbReference type="AlphaFoldDB" id="A0A1J4NTL5"/>
<feature type="chain" id="PRO_5038391112" description="DUF3558 domain-containing protein" evidence="1">
    <location>
        <begin position="22"/>
        <end position="179"/>
    </location>
</feature>
<name>A0A1J4NTL5_9ACTN</name>
<keyword evidence="3" id="KW-1185">Reference proteome</keyword>
<feature type="signal peptide" evidence="1">
    <location>
        <begin position="1"/>
        <end position="21"/>
    </location>
</feature>
<accession>A0A1J4NTL5</accession>
<sequence>MKITSDVLRGVSLFVAAVATAACSSDQPDHEFTVPKTLCGISVPVDALTRLLPASGKKLTAEQDGHVDDGTMLCNVSVDGHEVLVVSQERITAGATARGLLVERLSIWDQKSAQGGSIAYVDHAATSVVECRGAAVEEEDISTFISVLKPGRSDESAMKTLISGYTASLEKRKPCLPKP</sequence>
<dbReference type="RefSeq" id="WP_046584732.1">
    <property type="nucleotide sequence ID" value="NZ_LAVA02000053.1"/>
</dbReference>
<keyword evidence="1" id="KW-0732">Signal</keyword>